<dbReference type="CDD" id="cd12828">
    <property type="entry name" value="TmCorA-like_1"/>
    <property type="match status" value="1"/>
</dbReference>
<dbReference type="InterPro" id="IPR002523">
    <property type="entry name" value="MgTranspt_CorA/ZnTranspt_ZntB"/>
</dbReference>
<evidence type="ECO:0000256" key="8">
    <source>
        <dbReference type="RuleBase" id="RU362010"/>
    </source>
</evidence>
<evidence type="ECO:0000256" key="3">
    <source>
        <dbReference type="ARBA" id="ARBA00022448"/>
    </source>
</evidence>
<keyword evidence="3 8" id="KW-0813">Transport</keyword>
<keyword evidence="5 8" id="KW-0812">Transmembrane</keyword>
<keyword evidence="10" id="KW-1185">Reference proteome</keyword>
<dbReference type="PANTHER" id="PTHR46494:SF1">
    <property type="entry name" value="CORA FAMILY METAL ION TRANSPORTER (EUROFUNG)"/>
    <property type="match status" value="1"/>
</dbReference>
<evidence type="ECO:0000313" key="9">
    <source>
        <dbReference type="EMBL" id="MDT0619267.1"/>
    </source>
</evidence>
<feature type="transmembrane region" description="Helical" evidence="8">
    <location>
        <begin position="295"/>
        <end position="313"/>
    </location>
</feature>
<evidence type="ECO:0000256" key="5">
    <source>
        <dbReference type="ARBA" id="ARBA00022692"/>
    </source>
</evidence>
<evidence type="ECO:0000256" key="2">
    <source>
        <dbReference type="ARBA" id="ARBA00009765"/>
    </source>
</evidence>
<keyword evidence="8" id="KW-0406">Ion transport</keyword>
<evidence type="ECO:0000256" key="7">
    <source>
        <dbReference type="ARBA" id="ARBA00023136"/>
    </source>
</evidence>
<feature type="transmembrane region" description="Helical" evidence="8">
    <location>
        <begin position="333"/>
        <end position="352"/>
    </location>
</feature>
<keyword evidence="7 8" id="KW-0472">Membrane</keyword>
<protein>
    <recommendedName>
        <fullName evidence="8">Magnesium transport protein CorA</fullName>
    </recommendedName>
</protein>
<dbReference type="PANTHER" id="PTHR46494">
    <property type="entry name" value="CORA FAMILY METAL ION TRANSPORTER (EUROFUNG)"/>
    <property type="match status" value="1"/>
</dbReference>
<dbReference type="Pfam" id="PF01544">
    <property type="entry name" value="CorA"/>
    <property type="match status" value="1"/>
</dbReference>
<dbReference type="Gene3D" id="3.30.460.20">
    <property type="entry name" value="CorA soluble domain-like"/>
    <property type="match status" value="1"/>
</dbReference>
<comment type="similarity">
    <text evidence="2 8">Belongs to the CorA metal ion transporter (MIT) (TC 1.A.35) family.</text>
</comment>
<organism evidence="9 10">
    <name type="scientific">Spectribacter acetivorans</name>
    <dbReference type="NCBI Taxonomy" id="3075603"/>
    <lineage>
        <taxon>Bacteria</taxon>
        <taxon>Pseudomonadati</taxon>
        <taxon>Pseudomonadota</taxon>
        <taxon>Gammaproteobacteria</taxon>
        <taxon>Salinisphaerales</taxon>
        <taxon>Salinisphaeraceae</taxon>
        <taxon>Spectribacter</taxon>
    </lineage>
</organism>
<sequence length="358" mass="40281">MLRYLLPENLLPGSRPGALARDTEVIRQHPLVIRHLSYDPAGATEADYQNFDQCPDITTSTRLDWLHFQGDVPPSVLARLRDSFGLHPLAVEDVQNVGQRPKLEIFDDCLFVTMALPRRDDNGLHFEQISVFASPQLVLSFHAGGEDLTAPIRQRIQAGKGRIRHAGADYLMYALIDLVVDFDFPLLETYADELDALEEDIFNRPRQNPVSSIHRIKSDLIGLRKVLWHQSVMLADIVRAEHPLLAADNLPYYRDAEDHARRVNDLLDGYRDACGSLLDTHLSLSSARLNDTMKVLTVISTIFIPLSFVAGLYGMNFDTDLPGNMPELSLPYAYPVLLGGMLTLAVGMLILFRRRGWL</sequence>
<dbReference type="Gene3D" id="1.20.58.340">
    <property type="entry name" value="Magnesium transport protein CorA, transmembrane region"/>
    <property type="match status" value="2"/>
</dbReference>
<comment type="caution">
    <text evidence="9">The sequence shown here is derived from an EMBL/GenBank/DDBJ whole genome shotgun (WGS) entry which is preliminary data.</text>
</comment>
<evidence type="ECO:0000256" key="1">
    <source>
        <dbReference type="ARBA" id="ARBA00004651"/>
    </source>
</evidence>
<evidence type="ECO:0000256" key="6">
    <source>
        <dbReference type="ARBA" id="ARBA00022989"/>
    </source>
</evidence>
<comment type="subcellular location">
    <subcellularLocation>
        <location evidence="1">Cell membrane</location>
        <topology evidence="1">Multi-pass membrane protein</topology>
    </subcellularLocation>
    <subcellularLocation>
        <location evidence="8">Membrane</location>
        <topology evidence="8">Multi-pass membrane protein</topology>
    </subcellularLocation>
</comment>
<keyword evidence="8" id="KW-0460">Magnesium</keyword>
<dbReference type="SUPFAM" id="SSF144083">
    <property type="entry name" value="Magnesium transport protein CorA, transmembrane region"/>
    <property type="match status" value="1"/>
</dbReference>
<evidence type="ECO:0000313" key="10">
    <source>
        <dbReference type="Proteomes" id="UP001259982"/>
    </source>
</evidence>
<proteinExistence type="inferred from homology"/>
<keyword evidence="4 8" id="KW-1003">Cell membrane</keyword>
<keyword evidence="6 8" id="KW-1133">Transmembrane helix</keyword>
<dbReference type="InterPro" id="IPR004488">
    <property type="entry name" value="Mg/Co-transport_prot_CorA"/>
</dbReference>
<dbReference type="NCBIfam" id="TIGR00383">
    <property type="entry name" value="corA"/>
    <property type="match status" value="1"/>
</dbReference>
<gene>
    <name evidence="8 9" type="primary">corA</name>
    <name evidence="9" type="ORF">RM531_12350</name>
</gene>
<dbReference type="InterPro" id="IPR045863">
    <property type="entry name" value="CorA_TM1_TM2"/>
</dbReference>
<reference evidence="9 10" key="1">
    <citation type="submission" date="2023-09" db="EMBL/GenBank/DDBJ databases">
        <authorList>
            <person name="Rey-Velasco X."/>
        </authorList>
    </citation>
    <scope>NUCLEOTIDE SEQUENCE [LARGE SCALE GENOMIC DNA]</scope>
    <source>
        <strain evidence="9 10">P385</strain>
    </source>
</reference>
<name>A0ABU3B9W8_9GAMM</name>
<dbReference type="RefSeq" id="WP_311659642.1">
    <property type="nucleotide sequence ID" value="NZ_JAVRHY010000012.1"/>
</dbReference>
<comment type="function">
    <text evidence="8">Mediates influx of magnesium ions.</text>
</comment>
<dbReference type="InterPro" id="IPR045861">
    <property type="entry name" value="CorA_cytoplasmic_dom"/>
</dbReference>
<evidence type="ECO:0000256" key="4">
    <source>
        <dbReference type="ARBA" id="ARBA00022475"/>
    </source>
</evidence>
<dbReference type="EMBL" id="JAVRHY010000012">
    <property type="protein sequence ID" value="MDT0619267.1"/>
    <property type="molecule type" value="Genomic_DNA"/>
</dbReference>
<dbReference type="SUPFAM" id="SSF143865">
    <property type="entry name" value="CorA soluble domain-like"/>
    <property type="match status" value="1"/>
</dbReference>
<dbReference type="Proteomes" id="UP001259982">
    <property type="component" value="Unassembled WGS sequence"/>
</dbReference>
<accession>A0ABU3B9W8</accession>